<dbReference type="Gene3D" id="4.10.60.10">
    <property type="entry name" value="Zinc finger, CCHC-type"/>
    <property type="match status" value="1"/>
</dbReference>
<dbReference type="AlphaFoldDB" id="A0A8T0V923"/>
<evidence type="ECO:0000256" key="1">
    <source>
        <dbReference type="PROSITE-ProRule" id="PRU00047"/>
    </source>
</evidence>
<accession>A0A8T0V923</accession>
<keyword evidence="1" id="KW-0479">Metal-binding</keyword>
<feature type="compositionally biased region" description="Basic residues" evidence="2">
    <location>
        <begin position="240"/>
        <end position="252"/>
    </location>
</feature>
<evidence type="ECO:0000313" key="4">
    <source>
        <dbReference type="EMBL" id="KAG2631088.1"/>
    </source>
</evidence>
<dbReference type="SMART" id="SM00343">
    <property type="entry name" value="ZnF_C2HC"/>
    <property type="match status" value="2"/>
</dbReference>
<feature type="region of interest" description="Disordered" evidence="2">
    <location>
        <begin position="1"/>
        <end position="75"/>
    </location>
</feature>
<gene>
    <name evidence="4" type="ORF">PVAP13_3KG572150</name>
</gene>
<feature type="region of interest" description="Disordered" evidence="2">
    <location>
        <begin position="219"/>
        <end position="299"/>
    </location>
</feature>
<evidence type="ECO:0000313" key="5">
    <source>
        <dbReference type="Proteomes" id="UP000823388"/>
    </source>
</evidence>
<dbReference type="InterPro" id="IPR001878">
    <property type="entry name" value="Znf_CCHC"/>
</dbReference>
<dbReference type="PANTHER" id="PTHR33087">
    <property type="entry name" value="OS07G0539200 PROTEIN"/>
    <property type="match status" value="1"/>
</dbReference>
<dbReference type="EMBL" id="CM029041">
    <property type="protein sequence ID" value="KAG2631088.1"/>
    <property type="molecule type" value="Genomic_DNA"/>
</dbReference>
<dbReference type="PROSITE" id="PS50158">
    <property type="entry name" value="ZF_CCHC"/>
    <property type="match status" value="1"/>
</dbReference>
<keyword evidence="5" id="KW-1185">Reference proteome</keyword>
<feature type="region of interest" description="Disordered" evidence="2">
    <location>
        <begin position="493"/>
        <end position="522"/>
    </location>
</feature>
<proteinExistence type="predicted"/>
<dbReference type="Proteomes" id="UP000823388">
    <property type="component" value="Chromosome 3K"/>
</dbReference>
<feature type="compositionally biased region" description="Pro residues" evidence="2">
    <location>
        <begin position="22"/>
        <end position="40"/>
    </location>
</feature>
<name>A0A8T0V923_PANVG</name>
<evidence type="ECO:0000259" key="3">
    <source>
        <dbReference type="PROSITE" id="PS50158"/>
    </source>
</evidence>
<keyword evidence="1" id="KW-0863">Zinc-finger</keyword>
<feature type="domain" description="CCHC-type" evidence="3">
    <location>
        <begin position="182"/>
        <end position="197"/>
    </location>
</feature>
<dbReference type="GO" id="GO:0003676">
    <property type="term" value="F:nucleic acid binding"/>
    <property type="evidence" value="ECO:0007669"/>
    <property type="project" value="InterPro"/>
</dbReference>
<protein>
    <recommendedName>
        <fullName evidence="3">CCHC-type domain-containing protein</fullName>
    </recommendedName>
</protein>
<organism evidence="4 5">
    <name type="scientific">Panicum virgatum</name>
    <name type="common">Blackwell switchgrass</name>
    <dbReference type="NCBI Taxonomy" id="38727"/>
    <lineage>
        <taxon>Eukaryota</taxon>
        <taxon>Viridiplantae</taxon>
        <taxon>Streptophyta</taxon>
        <taxon>Embryophyta</taxon>
        <taxon>Tracheophyta</taxon>
        <taxon>Spermatophyta</taxon>
        <taxon>Magnoliopsida</taxon>
        <taxon>Liliopsida</taxon>
        <taxon>Poales</taxon>
        <taxon>Poaceae</taxon>
        <taxon>PACMAD clade</taxon>
        <taxon>Panicoideae</taxon>
        <taxon>Panicodae</taxon>
        <taxon>Paniceae</taxon>
        <taxon>Panicinae</taxon>
        <taxon>Panicum</taxon>
        <taxon>Panicum sect. Hiantes</taxon>
    </lineage>
</organism>
<dbReference type="InterPro" id="IPR053253">
    <property type="entry name" value="Sex_diff_modulator"/>
</dbReference>
<evidence type="ECO:0000256" key="2">
    <source>
        <dbReference type="SAM" id="MobiDB-lite"/>
    </source>
</evidence>
<feature type="compositionally biased region" description="Pro residues" evidence="2">
    <location>
        <begin position="1"/>
        <end position="14"/>
    </location>
</feature>
<feature type="compositionally biased region" description="Basic residues" evidence="2">
    <location>
        <begin position="512"/>
        <end position="522"/>
    </location>
</feature>
<dbReference type="GO" id="GO:0008270">
    <property type="term" value="F:zinc ion binding"/>
    <property type="evidence" value="ECO:0007669"/>
    <property type="project" value="UniProtKB-KW"/>
</dbReference>
<dbReference type="PANTHER" id="PTHR33087:SF51">
    <property type="entry name" value="CCHC-TYPE DOMAIN-CONTAINING PROTEIN"/>
    <property type="match status" value="1"/>
</dbReference>
<feature type="compositionally biased region" description="Low complexity" evidence="2">
    <location>
        <begin position="265"/>
        <end position="276"/>
    </location>
</feature>
<keyword evidence="1" id="KW-0862">Zinc</keyword>
<sequence>MTTLPPPPPPPLPFPDVTIHPSSPPPSFTPDPAATSPPPTLLTSGTPPCSVTGRRKNLRWCQDTPPSGKSGGGVSPLSFRDVLLAAIPSSAAVAASPVPPVKSHGAAVSPRIVLKDVPVRPPSPRVGPDEAGWCTAVSRHTRKELRRLECRPRRPVPVDLHGRCFNCFSSRHRAAACRSSTRCFRCREAGHRSYDCPARRTPPAARSRPVLAWRPVVATSAMRPSDGTSSVPAAGGAGSGRRRRQTRAKRRNRDNSTSATPPNPGSSGDSPASLSSDVDRQSSDASHPPRPRCVITHSNTISRREEDLAGRALVLSVIADNPGGLADSIIPELAHRFEIEEGLLSIQPLGPASYLLISPDEHLATRIYNGGRPLSIPPGCLHVMRWSRFLGSSAARFPHAAEIELLGIPAHAWDLETASQILGSCCVPCGIHPDTAVQRDVFRLAVHCSDPSSVPPAIDLVIPEPAMAFVDGDQSQHALSYPVQVRVAAFGAPVEDDQLPPPPPSAGGDQGHRRRWKRRTHSHRIRGRCLVPRPGNVVPIRGSGSKRVSVPFKVGSCPGLKGVAAPLLADLIGIRRLSIVD</sequence>
<dbReference type="SUPFAM" id="SSF57756">
    <property type="entry name" value="Retrovirus zinc finger-like domains"/>
    <property type="match status" value="1"/>
</dbReference>
<comment type="caution">
    <text evidence="4">The sequence shown here is derived from an EMBL/GenBank/DDBJ whole genome shotgun (WGS) entry which is preliminary data.</text>
</comment>
<reference evidence="4" key="1">
    <citation type="submission" date="2020-05" db="EMBL/GenBank/DDBJ databases">
        <title>WGS assembly of Panicum virgatum.</title>
        <authorList>
            <person name="Lovell J.T."/>
            <person name="Jenkins J."/>
            <person name="Shu S."/>
            <person name="Juenger T.E."/>
            <person name="Schmutz J."/>
        </authorList>
    </citation>
    <scope>NUCLEOTIDE SEQUENCE</scope>
    <source>
        <strain evidence="4">AP13</strain>
    </source>
</reference>
<dbReference type="InterPro" id="IPR036875">
    <property type="entry name" value="Znf_CCHC_sf"/>
</dbReference>